<reference evidence="4" key="1">
    <citation type="submission" date="2016-10" db="EMBL/GenBank/DDBJ databases">
        <authorList>
            <person name="Varghese N."/>
            <person name="Submissions S."/>
        </authorList>
    </citation>
    <scope>NUCLEOTIDE SEQUENCE [LARGE SCALE GENOMIC DNA]</scope>
    <source>
        <strain evidence="4">DSM 17072</strain>
    </source>
</reference>
<keyword evidence="2" id="KW-0812">Transmembrane</keyword>
<feature type="region of interest" description="Disordered" evidence="1">
    <location>
        <begin position="102"/>
        <end position="156"/>
    </location>
</feature>
<keyword evidence="4" id="KW-1185">Reference proteome</keyword>
<proteinExistence type="predicted"/>
<gene>
    <name evidence="3" type="ORF">SAMN05421664_3059</name>
</gene>
<name>A0A1H1FGW1_9FLAO</name>
<evidence type="ECO:0000256" key="2">
    <source>
        <dbReference type="SAM" id="Phobius"/>
    </source>
</evidence>
<feature type="compositionally biased region" description="Basic and acidic residues" evidence="1">
    <location>
        <begin position="134"/>
        <end position="149"/>
    </location>
</feature>
<keyword evidence="2" id="KW-1133">Transmembrane helix</keyword>
<organism evidence="3 4">
    <name type="scientific">Chryseobacterium soldanellicola</name>
    <dbReference type="NCBI Taxonomy" id="311333"/>
    <lineage>
        <taxon>Bacteria</taxon>
        <taxon>Pseudomonadati</taxon>
        <taxon>Bacteroidota</taxon>
        <taxon>Flavobacteriia</taxon>
        <taxon>Flavobacteriales</taxon>
        <taxon>Weeksellaceae</taxon>
        <taxon>Chryseobacterium group</taxon>
        <taxon>Chryseobacterium</taxon>
    </lineage>
</organism>
<dbReference type="AlphaFoldDB" id="A0A1H1FGW1"/>
<evidence type="ECO:0000313" key="4">
    <source>
        <dbReference type="Proteomes" id="UP000199627"/>
    </source>
</evidence>
<dbReference type="EMBL" id="FNKL01000004">
    <property type="protein sequence ID" value="SDR00100.1"/>
    <property type="molecule type" value="Genomic_DNA"/>
</dbReference>
<evidence type="ECO:0000313" key="3">
    <source>
        <dbReference type="EMBL" id="SDR00100.1"/>
    </source>
</evidence>
<evidence type="ECO:0000256" key="1">
    <source>
        <dbReference type="SAM" id="MobiDB-lite"/>
    </source>
</evidence>
<dbReference type="STRING" id="311333.SAMN05421664_3059"/>
<feature type="transmembrane region" description="Helical" evidence="2">
    <location>
        <begin position="6"/>
        <end position="25"/>
    </location>
</feature>
<feature type="compositionally biased region" description="Basic and acidic residues" evidence="1">
    <location>
        <begin position="107"/>
        <end position="127"/>
    </location>
</feature>
<dbReference type="RefSeq" id="WP_089756568.1">
    <property type="nucleotide sequence ID" value="NZ_FNKL01000004.1"/>
</dbReference>
<dbReference type="OrthoDB" id="852536at2"/>
<accession>A0A1H1FGW1</accession>
<dbReference type="Proteomes" id="UP000199627">
    <property type="component" value="Unassembled WGS sequence"/>
</dbReference>
<keyword evidence="2" id="KW-0472">Membrane</keyword>
<protein>
    <submittedName>
        <fullName evidence="3">Uncharacterized protein</fullName>
    </submittedName>
</protein>
<sequence>MIKISLTILAVYLMYYAGNIVYDLFLKKEKESYKQETEEFSLCEISDQYEDLTATIGIEDVENLNTPKSFNKNPIHSDYTEGSEERQDLEYLRELFESEQDLDEFDNPSKKDFTEMESQSHPKKAESSEESLEQNEKTSTEKENQKPDEVISENPITVSVDQETSRIKEWKAMLNLSETLVQMVANYDGYKVYQSIM</sequence>